<name>A0A3D8J4Q0_9HELI</name>
<evidence type="ECO:0000313" key="2">
    <source>
        <dbReference type="Proteomes" id="UP000256695"/>
    </source>
</evidence>
<dbReference type="OrthoDB" id="5331986at2"/>
<keyword evidence="2" id="KW-1185">Reference proteome</keyword>
<accession>A0A3D8J4Q0</accession>
<dbReference type="AlphaFoldDB" id="A0A3D8J4Q0"/>
<dbReference type="EMBL" id="NXLX01000020">
    <property type="protein sequence ID" value="RDU72448.1"/>
    <property type="molecule type" value="Genomic_DNA"/>
</dbReference>
<proteinExistence type="predicted"/>
<sequence>MFLSANIASAQAITGSCTSSNNCTDITKSITFLFGKTADSSINYDAGTNKVTFGQNISQVTLSDTEFSAKKFDLGTGTMTIDFNNTANDNQRSFTLNTENIFKGNIYILAGKGNQNGGEAKNGKFTANFGKNVEGNITLTSHGNFYNAVSHKNEITFQSTASLKGNLDASAGNNTITFENGNLEGNVSASAKYSTYQVAKNTIIFKGDSNKITGNVTASAGAYVGGYGTNDITFEKGGSIGTSGSNTITASGGNNTITFNSVSSDTNEDATINANINASTTSGGGYFTNIIAFNGTGTNTINGNITAQQSKNTITFGATTTSGVQNKANSTNSITGNITASGGTNEITLNTTDSTLAINGGITSNAGTNTIKADSGTLTIGKNSSSGTSKYSITANGGGTATNTISAKTLTIDVDKIEATGNYNSINKNEITSTTNGTLKTNTITASNGKMPSENKITFDENNGSIEVGSGGISASSGKNEIKANTITINGNVTSAWGNNTINATGAIKIGSQDKKVTISNDSNAATSNAKNTITGGDGSAIYADVKLLKGNDKVSNNITLNGNSSITGDITANAGTNNISIKGTATTSTTPSPSPSTLTTSADMSALKALVGLTGNITTNGGTNNIVFENKIWAPTALGNSGTLTTNGGTTNLVLRQTSSAISTGDLVPTYNINANGGTTNIVMQGPVSVSAKINYTSSSTTNLIFASSNDGGTTSASGNKTSGTVNDDFSGSNGVTNVANGKVLGVTYQDGVRLLLASYSSSVGGETIKFVDYYGDLFKQEDGTLLTLTTKRNTSSNVDEIDVQGLAIGGIFNLEGSTTSRTYNVNLKQNSAFVGQLAIDPDKSNITLKMESGAKFVLAGTGKSTATAKLQTLDLTGIAQIDTAQVLDNTFMQTNTIINIANDGNDNFTAPNRDWFRLLEIGSSTTVQNKDTAPVATTDGLKGSNGLFMVYVNDGANQSNVTLGSQYNNEQTKTNYGSVYADRIVVHSGDKGTNYIQTILDSSTDIYSIKHAANTGTETTGNIAVATVKGTGSEQVTKFESQNSIQGFDVISAGFVTETTDATGKYTNSGGYTTYFIGSVGSKGASTANQQASAAALGSNYDLYLANMNSLNKRMGELRENANSQGAWARIFNGMQTSNFSLETKALYTTFQAGYDYAFGFSGANNYLGFALSYANSLTSSNSSIDIDGSSKGIKDVTSNAIEFAIYNAYVQDGASKATGWKNGLY</sequence>
<feature type="non-terminal residue" evidence="1">
    <location>
        <position position="1228"/>
    </location>
</feature>
<protein>
    <recommendedName>
        <fullName evidence="3">Autotransporter domain-containing protein</fullName>
    </recommendedName>
</protein>
<gene>
    <name evidence="1" type="ORF">CQA57_06800</name>
</gene>
<dbReference type="Gene3D" id="2.40.128.130">
    <property type="entry name" value="Autotransporter beta-domain"/>
    <property type="match status" value="1"/>
</dbReference>
<reference evidence="1 2" key="1">
    <citation type="submission" date="2018-04" db="EMBL/GenBank/DDBJ databases">
        <title>Novel Campyloabacter and Helicobacter Species and Strains.</title>
        <authorList>
            <person name="Mannion A.J."/>
            <person name="Shen Z."/>
            <person name="Fox J.G."/>
        </authorList>
    </citation>
    <scope>NUCLEOTIDE SEQUENCE [LARGE SCALE GENOMIC DNA]</scope>
    <source>
        <strain evidence="1 2">MIT 04-9362</strain>
    </source>
</reference>
<organism evidence="1 2">
    <name type="scientific">Helicobacter anseris</name>
    <dbReference type="NCBI Taxonomy" id="375926"/>
    <lineage>
        <taxon>Bacteria</taxon>
        <taxon>Pseudomonadati</taxon>
        <taxon>Campylobacterota</taxon>
        <taxon>Epsilonproteobacteria</taxon>
        <taxon>Campylobacterales</taxon>
        <taxon>Helicobacteraceae</taxon>
        <taxon>Helicobacter</taxon>
    </lineage>
</organism>
<evidence type="ECO:0008006" key="3">
    <source>
        <dbReference type="Google" id="ProtNLM"/>
    </source>
</evidence>
<dbReference type="Proteomes" id="UP000256695">
    <property type="component" value="Unassembled WGS sequence"/>
</dbReference>
<dbReference type="InterPro" id="IPR036709">
    <property type="entry name" value="Autotransporte_beta_dom_sf"/>
</dbReference>
<comment type="caution">
    <text evidence="1">The sequence shown here is derived from an EMBL/GenBank/DDBJ whole genome shotgun (WGS) entry which is preliminary data.</text>
</comment>
<evidence type="ECO:0000313" key="1">
    <source>
        <dbReference type="EMBL" id="RDU72448.1"/>
    </source>
</evidence>
<dbReference type="RefSeq" id="WP_147288360.1">
    <property type="nucleotide sequence ID" value="NZ_NXLX01000020.1"/>
</dbReference>